<feature type="non-terminal residue" evidence="1">
    <location>
        <position position="1"/>
    </location>
</feature>
<protein>
    <recommendedName>
        <fullName evidence="3">Reverse transcriptase RNase H-like domain-containing protein</fullName>
    </recommendedName>
</protein>
<comment type="caution">
    <text evidence="1">The sequence shown here is derived from an EMBL/GenBank/DDBJ whole genome shotgun (WGS) entry which is preliminary data.</text>
</comment>
<evidence type="ECO:0000313" key="2">
    <source>
        <dbReference type="Proteomes" id="UP000257109"/>
    </source>
</evidence>
<sequence length="112" mass="12909">MILKGTPYLGTTNSWKTSHNVLDGPREIHGLLRSYVLSHTTWLVSRMDPIKYIFEKLALTGKIARWQVALSKYDIFHVTQKVINGSVLADYLAHNPLVDYQPMRHDFPDEDL</sequence>
<organism evidence="1 2">
    <name type="scientific">Mucuna pruriens</name>
    <name type="common">Velvet bean</name>
    <name type="synonym">Dolichos pruriens</name>
    <dbReference type="NCBI Taxonomy" id="157652"/>
    <lineage>
        <taxon>Eukaryota</taxon>
        <taxon>Viridiplantae</taxon>
        <taxon>Streptophyta</taxon>
        <taxon>Embryophyta</taxon>
        <taxon>Tracheophyta</taxon>
        <taxon>Spermatophyta</taxon>
        <taxon>Magnoliopsida</taxon>
        <taxon>eudicotyledons</taxon>
        <taxon>Gunneridae</taxon>
        <taxon>Pentapetalae</taxon>
        <taxon>rosids</taxon>
        <taxon>fabids</taxon>
        <taxon>Fabales</taxon>
        <taxon>Fabaceae</taxon>
        <taxon>Papilionoideae</taxon>
        <taxon>50 kb inversion clade</taxon>
        <taxon>NPAAA clade</taxon>
        <taxon>indigoferoid/millettioid clade</taxon>
        <taxon>Phaseoleae</taxon>
        <taxon>Mucuna</taxon>
    </lineage>
</organism>
<name>A0A371HXS1_MUCPR</name>
<dbReference type="EMBL" id="QJKJ01001437">
    <property type="protein sequence ID" value="RDY07596.1"/>
    <property type="molecule type" value="Genomic_DNA"/>
</dbReference>
<gene>
    <name evidence="1" type="ORF">CR513_08272</name>
</gene>
<dbReference type="OrthoDB" id="1730907at2759"/>
<accession>A0A371HXS1</accession>
<dbReference type="AlphaFoldDB" id="A0A371HXS1"/>
<dbReference type="PANTHER" id="PTHR48475:SF1">
    <property type="entry name" value="RNASE H TYPE-1 DOMAIN-CONTAINING PROTEIN"/>
    <property type="match status" value="1"/>
</dbReference>
<dbReference type="Proteomes" id="UP000257109">
    <property type="component" value="Unassembled WGS sequence"/>
</dbReference>
<evidence type="ECO:0000313" key="1">
    <source>
        <dbReference type="EMBL" id="RDY07596.1"/>
    </source>
</evidence>
<keyword evidence="2" id="KW-1185">Reference proteome</keyword>
<reference evidence="1" key="1">
    <citation type="submission" date="2018-05" db="EMBL/GenBank/DDBJ databases">
        <title>Draft genome of Mucuna pruriens seed.</title>
        <authorList>
            <person name="Nnadi N.E."/>
            <person name="Vos R."/>
            <person name="Hasami M.H."/>
            <person name="Devisetty U.K."/>
            <person name="Aguiy J.C."/>
        </authorList>
    </citation>
    <scope>NUCLEOTIDE SEQUENCE [LARGE SCALE GENOMIC DNA]</scope>
    <source>
        <strain evidence="1">JCA_2017</strain>
    </source>
</reference>
<proteinExistence type="predicted"/>
<evidence type="ECO:0008006" key="3">
    <source>
        <dbReference type="Google" id="ProtNLM"/>
    </source>
</evidence>
<dbReference type="PANTHER" id="PTHR48475">
    <property type="entry name" value="RIBONUCLEASE H"/>
    <property type="match status" value="1"/>
</dbReference>